<protein>
    <submittedName>
        <fullName evidence="3">Putative metallophosphoesterase</fullName>
    </submittedName>
</protein>
<dbReference type="SUPFAM" id="SSF56300">
    <property type="entry name" value="Metallo-dependent phosphatases"/>
    <property type="match status" value="1"/>
</dbReference>
<dbReference type="InterPro" id="IPR004843">
    <property type="entry name" value="Calcineurin-like_PHP"/>
</dbReference>
<evidence type="ECO:0000256" key="1">
    <source>
        <dbReference type="SAM" id="Phobius"/>
    </source>
</evidence>
<dbReference type="GO" id="GO:0005737">
    <property type="term" value="C:cytoplasm"/>
    <property type="evidence" value="ECO:0007669"/>
    <property type="project" value="TreeGrafter"/>
</dbReference>
<dbReference type="InterPro" id="IPR050126">
    <property type="entry name" value="Ap4A_hydrolase"/>
</dbReference>
<reference evidence="4" key="1">
    <citation type="journal article" date="2016" name="Genome Announc.">
        <title>Genome sequences of three species of Hanseniaspora isolated from spontaneous wine fermentations.</title>
        <authorList>
            <person name="Sternes P.R."/>
            <person name="Lee D."/>
            <person name="Kutyna D.R."/>
            <person name="Borneman A.R."/>
        </authorList>
    </citation>
    <scope>NUCLEOTIDE SEQUENCE [LARGE SCALE GENOMIC DNA]</scope>
    <source>
        <strain evidence="4">AWRI3579</strain>
    </source>
</reference>
<dbReference type="Gene3D" id="3.60.21.10">
    <property type="match status" value="1"/>
</dbReference>
<evidence type="ECO:0000259" key="2">
    <source>
        <dbReference type="Pfam" id="PF00149"/>
    </source>
</evidence>
<dbReference type="FunCoup" id="A0A1E5RP43">
    <property type="interactions" value="51"/>
</dbReference>
<dbReference type="PRINTS" id="PR00114">
    <property type="entry name" value="STPHPHTASE"/>
</dbReference>
<dbReference type="AlphaFoldDB" id="A0A1E5RP43"/>
<sequence>MSSNSYESIQSVKTNRDVYNTIYNNSLHSNDEAQDEDEQEIDFDSEYDYGNKDFLGKSYHKRLIITVMIILCSVIFGAVFYFIGIYVMGGDILNCFKFPDLMTYRHINVQEFFADSNNSGHLVFIGDVHGEYYKLLELTEKVESLLSTKNDHVQKNLDIRYVLLGDFVSKGPYSKEVVQWMQKNDAKVECIFGNHEVTTLSYKSFHKKVPFSTEPNFIANTNKIKNTHRKLYRKIGLKNLKYVAEKCSAMIHFSDEKLSKNKNLFYRDINTEKNKKPHKISPKKNNIFAVHAGILPNEAVDPVNNPPKIKNLISMKFVDKSNWELTSSSKTLDSPFMSSSSTIEPLKSGKLIKWWKLWNDKNLSKYGLKSMLSENKYTIFYGHAAAQGLNIRKRTRGMDSGCVTGGQLSAYVVNIVDGKIVDEHANVISVQC</sequence>
<dbReference type="PANTHER" id="PTHR42850">
    <property type="entry name" value="METALLOPHOSPHOESTERASE"/>
    <property type="match status" value="1"/>
</dbReference>
<evidence type="ECO:0000313" key="3">
    <source>
        <dbReference type="EMBL" id="OEJ88650.1"/>
    </source>
</evidence>
<feature type="transmembrane region" description="Helical" evidence="1">
    <location>
        <begin position="63"/>
        <end position="88"/>
    </location>
</feature>
<dbReference type="GO" id="GO:0000298">
    <property type="term" value="F:endopolyphosphatase activity"/>
    <property type="evidence" value="ECO:0007669"/>
    <property type="project" value="TreeGrafter"/>
</dbReference>
<keyword evidence="1" id="KW-0472">Membrane</keyword>
<gene>
    <name evidence="3" type="ORF">AWRI3579_g600</name>
</gene>
<comment type="caution">
    <text evidence="3">The sequence shown here is derived from an EMBL/GenBank/DDBJ whole genome shotgun (WGS) entry which is preliminary data.</text>
</comment>
<dbReference type="STRING" id="56408.A0A1E5RP43"/>
<name>A0A1E5RP43_9ASCO</name>
<proteinExistence type="predicted"/>
<organism evidence="3 4">
    <name type="scientific">Hanseniaspora osmophila</name>
    <dbReference type="NCBI Taxonomy" id="56408"/>
    <lineage>
        <taxon>Eukaryota</taxon>
        <taxon>Fungi</taxon>
        <taxon>Dikarya</taxon>
        <taxon>Ascomycota</taxon>
        <taxon>Saccharomycotina</taxon>
        <taxon>Saccharomycetes</taxon>
        <taxon>Saccharomycodales</taxon>
        <taxon>Saccharomycodaceae</taxon>
        <taxon>Hanseniaspora</taxon>
    </lineage>
</organism>
<feature type="domain" description="Calcineurin-like phosphoesterase" evidence="2">
    <location>
        <begin position="122"/>
        <end position="230"/>
    </location>
</feature>
<evidence type="ECO:0000313" key="4">
    <source>
        <dbReference type="Proteomes" id="UP000095728"/>
    </source>
</evidence>
<dbReference type="Pfam" id="PF00149">
    <property type="entry name" value="Metallophos"/>
    <property type="match status" value="1"/>
</dbReference>
<dbReference type="OrthoDB" id="10267127at2759"/>
<dbReference type="InParanoid" id="A0A1E5RP43"/>
<dbReference type="InterPro" id="IPR006186">
    <property type="entry name" value="Ser/Thr-sp_prot-phosphatase"/>
</dbReference>
<dbReference type="Proteomes" id="UP000095728">
    <property type="component" value="Unassembled WGS sequence"/>
</dbReference>
<keyword evidence="1" id="KW-0812">Transmembrane</keyword>
<accession>A0A1E5RP43</accession>
<dbReference type="GO" id="GO:0016791">
    <property type="term" value="F:phosphatase activity"/>
    <property type="evidence" value="ECO:0007669"/>
    <property type="project" value="TreeGrafter"/>
</dbReference>
<dbReference type="GO" id="GO:0006798">
    <property type="term" value="P:polyphosphate catabolic process"/>
    <property type="evidence" value="ECO:0007669"/>
    <property type="project" value="TreeGrafter"/>
</dbReference>
<dbReference type="PANTHER" id="PTHR42850:SF4">
    <property type="entry name" value="ZINC-DEPENDENT ENDOPOLYPHOSPHATASE"/>
    <property type="match status" value="1"/>
</dbReference>
<dbReference type="InterPro" id="IPR029052">
    <property type="entry name" value="Metallo-depent_PP-like"/>
</dbReference>
<keyword evidence="4" id="KW-1185">Reference proteome</keyword>
<dbReference type="EMBL" id="LPNM01000005">
    <property type="protein sequence ID" value="OEJ88650.1"/>
    <property type="molecule type" value="Genomic_DNA"/>
</dbReference>
<keyword evidence="1" id="KW-1133">Transmembrane helix</keyword>